<evidence type="ECO:0000313" key="1">
    <source>
        <dbReference type="EMBL" id="SIT75650.1"/>
    </source>
</evidence>
<dbReference type="OrthoDB" id="9788127at2"/>
<name>A0A1R3WE65_9RHOB</name>
<gene>
    <name evidence="1" type="ORF">SAMN05421665_0232</name>
</gene>
<dbReference type="Gene3D" id="1.10.10.410">
    <property type="match status" value="1"/>
</dbReference>
<dbReference type="STRING" id="287098.SAMN05421665_0232"/>
<dbReference type="PANTHER" id="PTHR28055:SF1">
    <property type="entry name" value="ALTERED INHERITANCE OF MITOCHONDRIA PROTEIN 41, MITOCHONDRIAL"/>
    <property type="match status" value="1"/>
</dbReference>
<keyword evidence="2" id="KW-1185">Reference proteome</keyword>
<dbReference type="PANTHER" id="PTHR28055">
    <property type="entry name" value="ALTERED INHERITANCE OF MITOCHONDRIA PROTEIN 41, MITOCHONDRIAL"/>
    <property type="match status" value="1"/>
</dbReference>
<dbReference type="Gene3D" id="1.10.1510.10">
    <property type="entry name" value="Uncharacterised protein YqeY/AIM41 PF09424, N-terminal domain"/>
    <property type="match status" value="1"/>
</dbReference>
<reference evidence="2" key="1">
    <citation type="submission" date="2017-01" db="EMBL/GenBank/DDBJ databases">
        <authorList>
            <person name="Varghese N."/>
            <person name="Submissions S."/>
        </authorList>
    </citation>
    <scope>NUCLEOTIDE SEQUENCE [LARGE SCALE GENOMIC DNA]</scope>
    <source>
        <strain evidence="2">DSM 29591</strain>
    </source>
</reference>
<protein>
    <recommendedName>
        <fullName evidence="3">GatB/YqeY domain-containing protein</fullName>
    </recommendedName>
</protein>
<dbReference type="InterPro" id="IPR019004">
    <property type="entry name" value="YqeY/Aim41"/>
</dbReference>
<dbReference type="InterPro" id="IPR042184">
    <property type="entry name" value="YqeY/Aim41_N"/>
</dbReference>
<dbReference type="Proteomes" id="UP000186997">
    <property type="component" value="Unassembled WGS sequence"/>
</dbReference>
<dbReference type="SUPFAM" id="SSF89095">
    <property type="entry name" value="GatB/YqeY motif"/>
    <property type="match status" value="1"/>
</dbReference>
<dbReference type="EMBL" id="FTPR01000001">
    <property type="protein sequence ID" value="SIT75650.1"/>
    <property type="molecule type" value="Genomic_DNA"/>
</dbReference>
<evidence type="ECO:0000313" key="2">
    <source>
        <dbReference type="Proteomes" id="UP000186997"/>
    </source>
</evidence>
<evidence type="ECO:0008006" key="3">
    <source>
        <dbReference type="Google" id="ProtNLM"/>
    </source>
</evidence>
<dbReference type="GO" id="GO:0016884">
    <property type="term" value="F:carbon-nitrogen ligase activity, with glutamine as amido-N-donor"/>
    <property type="evidence" value="ECO:0007669"/>
    <property type="project" value="InterPro"/>
</dbReference>
<dbReference type="AlphaFoldDB" id="A0A1R3WE65"/>
<dbReference type="InterPro" id="IPR023168">
    <property type="entry name" value="GatB_Yqey_C_2"/>
</dbReference>
<sequence>MDMRDRVSAALKDAMRAKEADRLSTLRLINAAIKDKDIAARGTGDDEGGVSNEGILAILGRMVKQRQESARAYEEGGRLELAEKELSEIKIIEEFLPKQLSEDEAAAAVDTAISEVGAESIRDMGKVMAALKAKYTGRMDFGKAGPMVKDRLG</sequence>
<dbReference type="InterPro" id="IPR003789">
    <property type="entry name" value="Asn/Gln_tRNA_amidoTrase-B-like"/>
</dbReference>
<organism evidence="1 2">
    <name type="scientific">Yoonia rosea</name>
    <dbReference type="NCBI Taxonomy" id="287098"/>
    <lineage>
        <taxon>Bacteria</taxon>
        <taxon>Pseudomonadati</taxon>
        <taxon>Pseudomonadota</taxon>
        <taxon>Alphaproteobacteria</taxon>
        <taxon>Rhodobacterales</taxon>
        <taxon>Paracoccaceae</taxon>
        <taxon>Yoonia</taxon>
    </lineage>
</organism>
<dbReference type="RefSeq" id="WP_076658011.1">
    <property type="nucleotide sequence ID" value="NZ_FTPR01000001.1"/>
</dbReference>
<accession>A0A1R3WE65</accession>
<proteinExistence type="predicted"/>
<dbReference type="Pfam" id="PF09424">
    <property type="entry name" value="YqeY"/>
    <property type="match status" value="1"/>
</dbReference>